<sequence>MDCLKRVFEDEDVAKFERIIEKGYNVVVMGSIISTIETQLIGIDRDRSMTRDMRRRRLYLVFDNTDMERTGRNLGCLDTNLNENGGMAKHEHNNFKWNTVVCPYWAKMKMATKYPYECYIYCPGNGVVDGPSVEVDMSEYENIVSNTLEGLFVSYVVLNCANISENKTWLTPPNFNAPTDEVMSSTIDRKLLYVQNTDRHELMERVIHV</sequence>
<name>A0A178Z434_9EURO</name>
<organism evidence="1 2">
    <name type="scientific">Fonsecaea erecta</name>
    <dbReference type="NCBI Taxonomy" id="1367422"/>
    <lineage>
        <taxon>Eukaryota</taxon>
        <taxon>Fungi</taxon>
        <taxon>Dikarya</taxon>
        <taxon>Ascomycota</taxon>
        <taxon>Pezizomycotina</taxon>
        <taxon>Eurotiomycetes</taxon>
        <taxon>Chaetothyriomycetidae</taxon>
        <taxon>Chaetothyriales</taxon>
        <taxon>Herpotrichiellaceae</taxon>
        <taxon>Fonsecaea</taxon>
    </lineage>
</organism>
<keyword evidence="2" id="KW-1185">Reference proteome</keyword>
<dbReference type="AlphaFoldDB" id="A0A178Z434"/>
<evidence type="ECO:0000313" key="1">
    <source>
        <dbReference type="EMBL" id="OAP53865.1"/>
    </source>
</evidence>
<accession>A0A178Z434</accession>
<dbReference type="RefSeq" id="XP_018687232.1">
    <property type="nucleotide sequence ID" value="XM_018843391.1"/>
</dbReference>
<protein>
    <submittedName>
        <fullName evidence="1">Uncharacterized protein</fullName>
    </submittedName>
</protein>
<gene>
    <name evidence="1" type="ORF">AYL99_11887</name>
</gene>
<reference evidence="1 2" key="1">
    <citation type="submission" date="2016-04" db="EMBL/GenBank/DDBJ databases">
        <title>Draft genome of Fonsecaea erecta CBS 125763.</title>
        <authorList>
            <person name="Weiss V.A."/>
            <person name="Vicente V.A."/>
            <person name="Raittz R.T."/>
            <person name="Moreno L.F."/>
            <person name="De Souza E.M."/>
            <person name="Pedrosa F.O."/>
            <person name="Steffens M.B."/>
            <person name="Faoro H."/>
            <person name="Tadra-Sfeir M.Z."/>
            <person name="Najafzadeh M.J."/>
            <person name="Felipe M.S."/>
            <person name="Teixeira M."/>
            <person name="Sun J."/>
            <person name="Xi L."/>
            <person name="Gomes R."/>
            <person name="De Azevedo C.M."/>
            <person name="Salgado C.G."/>
            <person name="Da Silva M.B."/>
            <person name="Nascimento M.F."/>
            <person name="Queiroz-Telles F."/>
            <person name="Attili D.S."/>
            <person name="Gorbushina A."/>
        </authorList>
    </citation>
    <scope>NUCLEOTIDE SEQUENCE [LARGE SCALE GENOMIC DNA]</scope>
    <source>
        <strain evidence="1 2">CBS 125763</strain>
    </source>
</reference>
<dbReference type="EMBL" id="LVYI01000018">
    <property type="protein sequence ID" value="OAP53865.1"/>
    <property type="molecule type" value="Genomic_DNA"/>
</dbReference>
<dbReference type="GeneID" id="30016054"/>
<comment type="caution">
    <text evidence="1">The sequence shown here is derived from an EMBL/GenBank/DDBJ whole genome shotgun (WGS) entry which is preliminary data.</text>
</comment>
<dbReference type="Proteomes" id="UP000078343">
    <property type="component" value="Unassembled WGS sequence"/>
</dbReference>
<evidence type="ECO:0000313" key="2">
    <source>
        <dbReference type="Proteomes" id="UP000078343"/>
    </source>
</evidence>
<proteinExistence type="predicted"/>